<evidence type="ECO:0000256" key="1">
    <source>
        <dbReference type="SAM" id="Phobius"/>
    </source>
</evidence>
<organism evidence="3 4">
    <name type="scientific">Caedimonas varicaedens</name>
    <dbReference type="NCBI Taxonomy" id="1629334"/>
    <lineage>
        <taxon>Bacteria</taxon>
        <taxon>Pseudomonadati</taxon>
        <taxon>Pseudomonadota</taxon>
        <taxon>Alphaproteobacteria</taxon>
        <taxon>Holosporales</taxon>
        <taxon>Caedimonadaceae</taxon>
        <taxon>Caedimonas</taxon>
    </lineage>
</organism>
<reference evidence="3 4" key="1">
    <citation type="submission" date="2015-03" db="EMBL/GenBank/DDBJ databases">
        <title>Caedibacter varicaedens, whole genome shotgun sequence.</title>
        <authorList>
            <person name="Suzuki H."/>
            <person name="Dapper A.L."/>
            <person name="Gibson A.K."/>
            <person name="Jackson C."/>
            <person name="Lee H."/>
            <person name="Pejaver V.R."/>
            <person name="Doak T."/>
            <person name="Lynch M."/>
        </authorList>
    </citation>
    <scope>NUCLEOTIDE SEQUENCE [LARGE SCALE GENOMIC DNA]</scope>
</reference>
<feature type="transmembrane region" description="Helical" evidence="1">
    <location>
        <begin position="12"/>
        <end position="29"/>
    </location>
</feature>
<dbReference type="EMBL" id="BBVC01000116">
    <property type="protein sequence ID" value="GAO99033.1"/>
    <property type="molecule type" value="Genomic_DNA"/>
</dbReference>
<comment type="caution">
    <text evidence="3">The sequence shown here is derived from an EMBL/GenBank/DDBJ whole genome shotgun (WGS) entry which is preliminary data.</text>
</comment>
<dbReference type="Proteomes" id="UP000036771">
    <property type="component" value="Unassembled WGS sequence"/>
</dbReference>
<accession>A0A0K8MFR0</accession>
<keyword evidence="1" id="KW-0812">Transmembrane</keyword>
<evidence type="ECO:0000313" key="3">
    <source>
        <dbReference type="EMBL" id="GAO99033.1"/>
    </source>
</evidence>
<dbReference type="InterPro" id="IPR007172">
    <property type="entry name" value="DUF374"/>
</dbReference>
<dbReference type="STRING" id="1629334.Cva_01706"/>
<dbReference type="CDD" id="cd07983">
    <property type="entry name" value="LPLAT_DUF374-like"/>
    <property type="match status" value="1"/>
</dbReference>
<gene>
    <name evidence="3" type="ORF">Cva_01706</name>
</gene>
<protein>
    <recommendedName>
        <fullName evidence="2">DUF374 domain-containing protein</fullName>
    </recommendedName>
</protein>
<keyword evidence="1" id="KW-1133">Transmembrane helix</keyword>
<evidence type="ECO:0000259" key="2">
    <source>
        <dbReference type="Pfam" id="PF04028"/>
    </source>
</evidence>
<dbReference type="OrthoDB" id="9810508at2"/>
<keyword evidence="1" id="KW-0472">Membrane</keyword>
<dbReference type="AlphaFoldDB" id="A0A0K8MFR0"/>
<evidence type="ECO:0000313" key="4">
    <source>
        <dbReference type="Proteomes" id="UP000036771"/>
    </source>
</evidence>
<sequence>MRWIKKIPKQLWFIRLVSWCMSLYIRFVFKTNIWQRQNWHILQTCWKERKPFIICFWHNRSMMQMCFWESDISFHMLNSPHRDGQLFAHTIGYFGLKTIAGSTSKRGTEALREILSALKKGHCVGLTPDGPRGPRFVASEGIVQIAKLSGMDIVPCASATTRRKVWNSWDRFIVALPFGRGAMVIGEPIKPPQSKEELEAVRQLVEKRLQDVTDQADALCGHAPLR</sequence>
<name>A0A0K8MFR0_9PROT</name>
<proteinExistence type="predicted"/>
<dbReference type="Pfam" id="PF04028">
    <property type="entry name" value="DUF374"/>
    <property type="match status" value="1"/>
</dbReference>
<keyword evidence="4" id="KW-1185">Reference proteome</keyword>
<feature type="domain" description="DUF374" evidence="2">
    <location>
        <begin position="71"/>
        <end position="135"/>
    </location>
</feature>